<keyword evidence="2" id="KW-1185">Reference proteome</keyword>
<organism evidence="1 2">
    <name type="scientific">Pleurodeles waltl</name>
    <name type="common">Iberian ribbed newt</name>
    <dbReference type="NCBI Taxonomy" id="8319"/>
    <lineage>
        <taxon>Eukaryota</taxon>
        <taxon>Metazoa</taxon>
        <taxon>Chordata</taxon>
        <taxon>Craniata</taxon>
        <taxon>Vertebrata</taxon>
        <taxon>Euteleostomi</taxon>
        <taxon>Amphibia</taxon>
        <taxon>Batrachia</taxon>
        <taxon>Caudata</taxon>
        <taxon>Salamandroidea</taxon>
        <taxon>Salamandridae</taxon>
        <taxon>Pleurodelinae</taxon>
        <taxon>Pleurodeles</taxon>
    </lineage>
</organism>
<dbReference type="Proteomes" id="UP001066276">
    <property type="component" value="Chromosome 3_2"/>
</dbReference>
<evidence type="ECO:0000313" key="2">
    <source>
        <dbReference type="Proteomes" id="UP001066276"/>
    </source>
</evidence>
<dbReference type="AlphaFoldDB" id="A0AAV7TLM5"/>
<dbReference type="EMBL" id="JANPWB010000006">
    <property type="protein sequence ID" value="KAJ1176678.1"/>
    <property type="molecule type" value="Genomic_DNA"/>
</dbReference>
<sequence length="77" mass="8785">MWIGCYFAFTYITPYRPPGYTHCIPKSVSGENECEGIFSGYSPVSEKVLPAHRRAAADLDYYPARMQPSYRLPQQFG</sequence>
<comment type="caution">
    <text evidence="1">The sequence shown here is derived from an EMBL/GenBank/DDBJ whole genome shotgun (WGS) entry which is preliminary data.</text>
</comment>
<accession>A0AAV7TLM5</accession>
<reference evidence="1" key="1">
    <citation type="journal article" date="2022" name="bioRxiv">
        <title>Sequencing and chromosome-scale assembly of the giantPleurodeles waltlgenome.</title>
        <authorList>
            <person name="Brown T."/>
            <person name="Elewa A."/>
            <person name="Iarovenko S."/>
            <person name="Subramanian E."/>
            <person name="Araus A.J."/>
            <person name="Petzold A."/>
            <person name="Susuki M."/>
            <person name="Suzuki K.-i.T."/>
            <person name="Hayashi T."/>
            <person name="Toyoda A."/>
            <person name="Oliveira C."/>
            <person name="Osipova E."/>
            <person name="Leigh N.D."/>
            <person name="Simon A."/>
            <person name="Yun M.H."/>
        </authorList>
    </citation>
    <scope>NUCLEOTIDE SEQUENCE</scope>
    <source>
        <strain evidence="1">20211129_DDA</strain>
        <tissue evidence="1">Liver</tissue>
    </source>
</reference>
<proteinExistence type="predicted"/>
<name>A0AAV7TLM5_PLEWA</name>
<gene>
    <name evidence="1" type="ORF">NDU88_001946</name>
</gene>
<protein>
    <submittedName>
        <fullName evidence="1">Uncharacterized protein</fullName>
    </submittedName>
</protein>
<evidence type="ECO:0000313" key="1">
    <source>
        <dbReference type="EMBL" id="KAJ1176678.1"/>
    </source>
</evidence>